<dbReference type="Pfam" id="PF01515">
    <property type="entry name" value="PTA_PTB"/>
    <property type="match status" value="1"/>
</dbReference>
<dbReference type="AlphaFoldDB" id="A0A1I0FPD8"/>
<dbReference type="SUPFAM" id="SSF53659">
    <property type="entry name" value="Isocitrate/Isopropylmalate dehydrogenase-like"/>
    <property type="match status" value="1"/>
</dbReference>
<dbReference type="InterPro" id="IPR002505">
    <property type="entry name" value="PTA_PTB"/>
</dbReference>
<dbReference type="InterPro" id="IPR012147">
    <property type="entry name" value="P_Ac_Bu_trans"/>
</dbReference>
<dbReference type="PIRSF" id="PIRSF000428">
    <property type="entry name" value="P_Ac_trans"/>
    <property type="match status" value="1"/>
</dbReference>
<evidence type="ECO:0000256" key="2">
    <source>
        <dbReference type="ARBA" id="ARBA00022679"/>
    </source>
</evidence>
<dbReference type="EMBL" id="FOHJ01000006">
    <property type="protein sequence ID" value="SET59963.1"/>
    <property type="molecule type" value="Genomic_DNA"/>
</dbReference>
<keyword evidence="6" id="KW-1185">Reference proteome</keyword>
<accession>A0A1I0FPD8</accession>
<evidence type="ECO:0000256" key="1">
    <source>
        <dbReference type="ARBA" id="ARBA00005656"/>
    </source>
</evidence>
<dbReference type="GO" id="GO:0016746">
    <property type="term" value="F:acyltransferase activity"/>
    <property type="evidence" value="ECO:0007669"/>
    <property type="project" value="UniProtKB-KW"/>
</dbReference>
<protein>
    <submittedName>
        <fullName evidence="5">Phosphate butyryltransferase</fullName>
    </submittedName>
</protein>
<dbReference type="Proteomes" id="UP000199095">
    <property type="component" value="Unassembled WGS sequence"/>
</dbReference>
<reference evidence="6" key="1">
    <citation type="submission" date="2016-10" db="EMBL/GenBank/DDBJ databases">
        <authorList>
            <person name="Varghese N."/>
            <person name="Submissions S."/>
        </authorList>
    </citation>
    <scope>NUCLEOTIDE SEQUENCE [LARGE SCALE GENOMIC DNA]</scope>
    <source>
        <strain evidence="6">CGMCC 1.3566</strain>
    </source>
</reference>
<evidence type="ECO:0000313" key="5">
    <source>
        <dbReference type="EMBL" id="SET59963.1"/>
    </source>
</evidence>
<feature type="domain" description="Phosphate acetyl/butaryl transferase" evidence="4">
    <location>
        <begin position="77"/>
        <end position="303"/>
    </location>
</feature>
<evidence type="ECO:0000256" key="3">
    <source>
        <dbReference type="ARBA" id="ARBA00023315"/>
    </source>
</evidence>
<comment type="similarity">
    <text evidence="1">Belongs to the phosphate acetyltransferase and butyryltransferase family.</text>
</comment>
<organism evidence="5 6">
    <name type="scientific">Salinibacillus kushneri</name>
    <dbReference type="NCBI Taxonomy" id="237682"/>
    <lineage>
        <taxon>Bacteria</taxon>
        <taxon>Bacillati</taxon>
        <taxon>Bacillota</taxon>
        <taxon>Bacilli</taxon>
        <taxon>Bacillales</taxon>
        <taxon>Bacillaceae</taxon>
        <taxon>Salinibacillus</taxon>
    </lineage>
</organism>
<name>A0A1I0FPD8_9BACI</name>
<dbReference type="PANTHER" id="PTHR43356:SF2">
    <property type="entry name" value="PHOSPHATE ACETYLTRANSFERASE"/>
    <property type="match status" value="1"/>
</dbReference>
<proteinExistence type="inferred from homology"/>
<dbReference type="InterPro" id="IPR050500">
    <property type="entry name" value="Phos_Acetyltrans/Butyryltrans"/>
</dbReference>
<evidence type="ECO:0000313" key="6">
    <source>
        <dbReference type="Proteomes" id="UP000199095"/>
    </source>
</evidence>
<gene>
    <name evidence="5" type="ORF">SAMN05421676_10630</name>
</gene>
<sequence>MKNIEVDNMKLTELQEKLNQGDDKKTVALAQAADPEVLKAVKTAIEMKLSRFKLFGDIELIRKYADELSLDIHQSDIEIIHTVSNREAAKHAVQNVHDNKADVLMKGNLPTKEVLKQVLNKEYGLRTNRVLSHVSVFDIPNQDRLIYLTDAAMNVTPELDVKAQIIQNAVDVYQNVQSNTPKVAALAAVEVVNPQMKATVDAAALSQMQNRGQITGCMVDGPLAFDNAVSRESAEEKGITSEVAGQADILLVPELETGNALYKSFIYFAGAKVASVISGAAAPIVLTSRSDTHESKLYSMILALLTAFNK</sequence>
<keyword evidence="2 5" id="KW-0808">Transferase</keyword>
<dbReference type="NCBIfam" id="NF006045">
    <property type="entry name" value="PRK08190.1"/>
    <property type="match status" value="1"/>
</dbReference>
<dbReference type="NCBIfam" id="NF005837">
    <property type="entry name" value="PRK07742.1"/>
    <property type="match status" value="1"/>
</dbReference>
<dbReference type="Gene3D" id="3.40.718.10">
    <property type="entry name" value="Isopropylmalate Dehydrogenase"/>
    <property type="match status" value="1"/>
</dbReference>
<evidence type="ECO:0000259" key="4">
    <source>
        <dbReference type="Pfam" id="PF01515"/>
    </source>
</evidence>
<keyword evidence="3" id="KW-0012">Acyltransferase</keyword>
<dbReference type="STRING" id="237682.SAMN05421676_10630"/>
<dbReference type="PANTHER" id="PTHR43356">
    <property type="entry name" value="PHOSPHATE ACETYLTRANSFERASE"/>
    <property type="match status" value="1"/>
</dbReference>